<proteinExistence type="predicted"/>
<dbReference type="GO" id="GO:0000976">
    <property type="term" value="F:transcription cis-regulatory region binding"/>
    <property type="evidence" value="ECO:0007669"/>
    <property type="project" value="UniProtKB-ARBA"/>
</dbReference>
<keyword evidence="4" id="KW-0539">Nucleus</keyword>
<evidence type="ECO:0000313" key="8">
    <source>
        <dbReference type="Proteomes" id="UP001279734"/>
    </source>
</evidence>
<dbReference type="GO" id="GO:0006355">
    <property type="term" value="P:regulation of DNA-templated transcription"/>
    <property type="evidence" value="ECO:0007669"/>
    <property type="project" value="InterPro"/>
</dbReference>
<feature type="domain" description="NAC" evidence="6">
    <location>
        <begin position="21"/>
        <end position="170"/>
    </location>
</feature>
<evidence type="ECO:0000256" key="1">
    <source>
        <dbReference type="ARBA" id="ARBA00023015"/>
    </source>
</evidence>
<feature type="region of interest" description="Disordered" evidence="5">
    <location>
        <begin position="177"/>
        <end position="197"/>
    </location>
</feature>
<dbReference type="AlphaFoldDB" id="A0AAD3XXZ5"/>
<evidence type="ECO:0000256" key="3">
    <source>
        <dbReference type="ARBA" id="ARBA00023163"/>
    </source>
</evidence>
<evidence type="ECO:0000313" key="7">
    <source>
        <dbReference type="EMBL" id="GMH20504.1"/>
    </source>
</evidence>
<keyword evidence="2" id="KW-0238">DNA-binding</keyword>
<gene>
    <name evidence="7" type="ORF">Nepgr_022345</name>
</gene>
<dbReference type="InterPro" id="IPR003441">
    <property type="entry name" value="NAC-dom"/>
</dbReference>
<keyword evidence="8" id="KW-1185">Reference proteome</keyword>
<evidence type="ECO:0000256" key="4">
    <source>
        <dbReference type="ARBA" id="ARBA00023242"/>
    </source>
</evidence>
<name>A0AAD3XXZ5_NEPGR</name>
<dbReference type="FunFam" id="2.170.150.80:FF:000006">
    <property type="entry name" value="NAC domain-containing protein 100-like"/>
    <property type="match status" value="1"/>
</dbReference>
<dbReference type="InterPro" id="IPR036093">
    <property type="entry name" value="NAC_dom_sf"/>
</dbReference>
<organism evidence="7 8">
    <name type="scientific">Nepenthes gracilis</name>
    <name type="common">Slender pitcher plant</name>
    <dbReference type="NCBI Taxonomy" id="150966"/>
    <lineage>
        <taxon>Eukaryota</taxon>
        <taxon>Viridiplantae</taxon>
        <taxon>Streptophyta</taxon>
        <taxon>Embryophyta</taxon>
        <taxon>Tracheophyta</taxon>
        <taxon>Spermatophyta</taxon>
        <taxon>Magnoliopsida</taxon>
        <taxon>eudicotyledons</taxon>
        <taxon>Gunneridae</taxon>
        <taxon>Pentapetalae</taxon>
        <taxon>Caryophyllales</taxon>
        <taxon>Nepenthaceae</taxon>
        <taxon>Nepenthes</taxon>
    </lineage>
</organism>
<dbReference type="EMBL" id="BSYO01000022">
    <property type="protein sequence ID" value="GMH20504.1"/>
    <property type="molecule type" value="Genomic_DNA"/>
</dbReference>
<keyword evidence="3" id="KW-0804">Transcription</keyword>
<dbReference type="PANTHER" id="PTHR31744:SF86">
    <property type="entry name" value="PROTEIN CUP-SHAPED COTYLEDON 3"/>
    <property type="match status" value="1"/>
</dbReference>
<sequence length="433" mass="48904">MLTMEEVMREWNGEEVNERGLPPGFRFHPTDEELITFYLATKVFHGSFSGVDIAEVDLNRCEPWELPDRAKMGEREWYFFSMRDRKYPTGLRTNRATGAGYWKATGKDREVYGASSGAVVGMKKTLVFYRGRAPRGVKTRWVMHEYRLHGPLSYRHSCKEEWVICRIFHKRGEKKSGIFQGQEQLPSSPIPNTSTSLPPCPEPTPTIYSHHHPPFFIQQHPQESHLKSLLNPPLCSPSSQSHIFAPNALQAPLMPLVALPPSTTAAAAASTTTINKITDAHQRLSPYSINFKSFLSHQDYYCTNGKEEHHPAQQLLITTSTDNPRQYKTEANFYHAFQLPLHPNNNINFHSQCVDKTSQLPPHSLPQPLPHPLPPSQYLSFGLDCSMLGLTADMAALEKTAGLLMADPHIKSTGESWQMNSVCRNIDVHASPH</sequence>
<evidence type="ECO:0000256" key="2">
    <source>
        <dbReference type="ARBA" id="ARBA00023125"/>
    </source>
</evidence>
<dbReference type="Proteomes" id="UP001279734">
    <property type="component" value="Unassembled WGS sequence"/>
</dbReference>
<keyword evidence="1" id="KW-0805">Transcription regulation</keyword>
<dbReference type="SUPFAM" id="SSF101941">
    <property type="entry name" value="NAC domain"/>
    <property type="match status" value="1"/>
</dbReference>
<feature type="compositionally biased region" description="Polar residues" evidence="5">
    <location>
        <begin position="179"/>
        <end position="197"/>
    </location>
</feature>
<evidence type="ECO:0000259" key="6">
    <source>
        <dbReference type="PROSITE" id="PS51005"/>
    </source>
</evidence>
<evidence type="ECO:0000256" key="5">
    <source>
        <dbReference type="SAM" id="MobiDB-lite"/>
    </source>
</evidence>
<accession>A0AAD3XXZ5</accession>
<dbReference type="PANTHER" id="PTHR31744">
    <property type="entry name" value="PROTEIN CUP-SHAPED COTYLEDON 2-RELATED"/>
    <property type="match status" value="1"/>
</dbReference>
<dbReference type="Gene3D" id="2.170.150.80">
    <property type="entry name" value="NAC domain"/>
    <property type="match status" value="1"/>
</dbReference>
<reference evidence="7" key="1">
    <citation type="submission" date="2023-05" db="EMBL/GenBank/DDBJ databases">
        <title>Nepenthes gracilis genome sequencing.</title>
        <authorList>
            <person name="Fukushima K."/>
        </authorList>
    </citation>
    <scope>NUCLEOTIDE SEQUENCE</scope>
    <source>
        <strain evidence="7">SING2019-196</strain>
    </source>
</reference>
<protein>
    <recommendedName>
        <fullName evidence="6">NAC domain-containing protein</fullName>
    </recommendedName>
</protein>
<comment type="caution">
    <text evidence="7">The sequence shown here is derived from an EMBL/GenBank/DDBJ whole genome shotgun (WGS) entry which is preliminary data.</text>
</comment>
<dbReference type="PROSITE" id="PS51005">
    <property type="entry name" value="NAC"/>
    <property type="match status" value="1"/>
</dbReference>
<dbReference type="Pfam" id="PF02365">
    <property type="entry name" value="NAM"/>
    <property type="match status" value="1"/>
</dbReference>